<dbReference type="AlphaFoldDB" id="A0A553EDK0"/>
<reference evidence="2 3" key="1">
    <citation type="submission" date="2019-07" db="EMBL/GenBank/DDBJ databases">
        <title>Novel species of Flavobacterium.</title>
        <authorList>
            <person name="Liu Q."/>
            <person name="Xin Y.-H."/>
        </authorList>
    </citation>
    <scope>NUCLEOTIDE SEQUENCE [LARGE SCALE GENOMIC DNA]</scope>
    <source>
        <strain evidence="2 3">LB1R34</strain>
    </source>
</reference>
<comment type="caution">
    <text evidence="2">The sequence shown here is derived from an EMBL/GenBank/DDBJ whole genome shotgun (WGS) entry which is preliminary data.</text>
</comment>
<keyword evidence="3" id="KW-1185">Reference proteome</keyword>
<feature type="domain" description="Antitoxin SocA-like Panacea" evidence="1">
    <location>
        <begin position="31"/>
        <end position="138"/>
    </location>
</feature>
<sequence>MNTFNYKKSVQALNYLAVLEGGAINYMKALKLIWLSDRYHLRNHGRTITGDKYYALKNGPVASFTKDIIINKHITAEQNEYSSSFVSVNGYSLSSNSEPNAKVFSQKELEVINTIFDNYKAMDEFEISEFSHNFPEWKQYEEKIKRTGSSYVIDMNLFFENYKDNSNLFVNDKEELEEMKSYQKTFFPSFAIV</sequence>
<evidence type="ECO:0000259" key="1">
    <source>
        <dbReference type="Pfam" id="PF13274"/>
    </source>
</evidence>
<accession>A0A553EDK0</accession>
<protein>
    <submittedName>
        <fullName evidence="2">DUF4065 domain-containing protein</fullName>
    </submittedName>
</protein>
<evidence type="ECO:0000313" key="2">
    <source>
        <dbReference type="EMBL" id="TRX43052.1"/>
    </source>
</evidence>
<dbReference type="InterPro" id="IPR025272">
    <property type="entry name" value="SocA_Panacea"/>
</dbReference>
<organism evidence="2 3">
    <name type="scientific">Flavobacterium restrictum</name>
    <dbReference type="NCBI Taxonomy" id="2594428"/>
    <lineage>
        <taxon>Bacteria</taxon>
        <taxon>Pseudomonadati</taxon>
        <taxon>Bacteroidota</taxon>
        <taxon>Flavobacteriia</taxon>
        <taxon>Flavobacteriales</taxon>
        <taxon>Flavobacteriaceae</taxon>
        <taxon>Flavobacterium</taxon>
    </lineage>
</organism>
<dbReference type="Pfam" id="PF13274">
    <property type="entry name" value="SocA_Panacea"/>
    <property type="match status" value="1"/>
</dbReference>
<evidence type="ECO:0000313" key="3">
    <source>
        <dbReference type="Proteomes" id="UP000316371"/>
    </source>
</evidence>
<name>A0A553EDK0_9FLAO</name>
<dbReference type="RefSeq" id="WP_144254974.1">
    <property type="nucleotide sequence ID" value="NZ_VJZT01000001.1"/>
</dbReference>
<dbReference type="Proteomes" id="UP000316371">
    <property type="component" value="Unassembled WGS sequence"/>
</dbReference>
<dbReference type="EMBL" id="VJZT01000001">
    <property type="protein sequence ID" value="TRX43052.1"/>
    <property type="molecule type" value="Genomic_DNA"/>
</dbReference>
<proteinExistence type="predicted"/>
<gene>
    <name evidence="2" type="ORF">FNW21_01580</name>
</gene>
<dbReference type="OrthoDB" id="9813053at2"/>